<dbReference type="EMBL" id="BTGU01001021">
    <property type="protein sequence ID" value="GMN70076.1"/>
    <property type="molecule type" value="Genomic_DNA"/>
</dbReference>
<evidence type="ECO:0000313" key="3">
    <source>
        <dbReference type="EMBL" id="GMN70078.1"/>
    </source>
</evidence>
<reference evidence="2" key="1">
    <citation type="submission" date="2023-07" db="EMBL/GenBank/DDBJ databases">
        <title>draft genome sequence of fig (Ficus carica).</title>
        <authorList>
            <person name="Takahashi T."/>
            <person name="Nishimura K."/>
        </authorList>
    </citation>
    <scope>NUCLEOTIDE SEQUENCE</scope>
</reference>
<keyword evidence="4" id="KW-1185">Reference proteome</keyword>
<dbReference type="Proteomes" id="UP001187192">
    <property type="component" value="Unassembled WGS sequence"/>
</dbReference>
<organism evidence="2 4">
    <name type="scientific">Ficus carica</name>
    <name type="common">Common fig</name>
    <dbReference type="NCBI Taxonomy" id="3494"/>
    <lineage>
        <taxon>Eukaryota</taxon>
        <taxon>Viridiplantae</taxon>
        <taxon>Streptophyta</taxon>
        <taxon>Embryophyta</taxon>
        <taxon>Tracheophyta</taxon>
        <taxon>Spermatophyta</taxon>
        <taxon>Magnoliopsida</taxon>
        <taxon>eudicotyledons</taxon>
        <taxon>Gunneridae</taxon>
        <taxon>Pentapetalae</taxon>
        <taxon>rosids</taxon>
        <taxon>fabids</taxon>
        <taxon>Rosales</taxon>
        <taxon>Moraceae</taxon>
        <taxon>Ficeae</taxon>
        <taxon>Ficus</taxon>
    </lineage>
</organism>
<sequence>MEARETRASSNGGEASMSEKKDENGSDEVVVDIRNESAESNNEKASSESSLLKHLNKVDPPQKVFSTESTGISKSVPLSCPSPEINHQYPSHHFVLHQYVAYMYSVADK</sequence>
<feature type="region of interest" description="Disordered" evidence="1">
    <location>
        <begin position="1"/>
        <end position="75"/>
    </location>
</feature>
<dbReference type="EMBL" id="BTGU01001023">
    <property type="protein sequence ID" value="GMN70078.1"/>
    <property type="molecule type" value="Genomic_DNA"/>
</dbReference>
<dbReference type="AlphaFoldDB" id="A0AA88E8Y2"/>
<gene>
    <name evidence="2" type="ORF">TIFTF001_039120</name>
    <name evidence="3" type="ORF">TIFTF001_039122</name>
</gene>
<evidence type="ECO:0000313" key="2">
    <source>
        <dbReference type="EMBL" id="GMN70076.1"/>
    </source>
</evidence>
<name>A0AA88E8Y2_FICCA</name>
<evidence type="ECO:0000256" key="1">
    <source>
        <dbReference type="SAM" id="MobiDB-lite"/>
    </source>
</evidence>
<protein>
    <submittedName>
        <fullName evidence="2">Uncharacterized protein</fullName>
    </submittedName>
</protein>
<proteinExistence type="predicted"/>
<accession>A0AA88E8Y2</accession>
<comment type="caution">
    <text evidence="2">The sequence shown here is derived from an EMBL/GenBank/DDBJ whole genome shotgun (WGS) entry which is preliminary data.</text>
</comment>
<evidence type="ECO:0000313" key="4">
    <source>
        <dbReference type="Proteomes" id="UP001187192"/>
    </source>
</evidence>
<feature type="compositionally biased region" description="Polar residues" evidence="1">
    <location>
        <begin position="64"/>
        <end position="73"/>
    </location>
</feature>
<feature type="compositionally biased region" description="Basic and acidic residues" evidence="1">
    <location>
        <begin position="31"/>
        <end position="46"/>
    </location>
</feature>